<dbReference type="EMBL" id="CP036278">
    <property type="protein sequence ID" value="QDU56818.1"/>
    <property type="molecule type" value="Genomic_DNA"/>
</dbReference>
<evidence type="ECO:0000313" key="3">
    <source>
        <dbReference type="Proteomes" id="UP000315750"/>
    </source>
</evidence>
<dbReference type="Pfam" id="PF07879">
    <property type="entry name" value="PHB_acc_N"/>
    <property type="match status" value="1"/>
</dbReference>
<protein>
    <submittedName>
        <fullName evidence="2">PHB/PHA accumulation regulator DNA-binding domain protein</fullName>
    </submittedName>
</protein>
<keyword evidence="3" id="KW-1185">Reference proteome</keyword>
<dbReference type="InterPro" id="IPR012909">
    <property type="entry name" value="PHA_DNA-bd_N"/>
</dbReference>
<dbReference type="AlphaFoldDB" id="A0A518AQ20"/>
<gene>
    <name evidence="2" type="ORF">Pan181_30300</name>
</gene>
<proteinExistence type="predicted"/>
<keyword evidence="2" id="KW-0238">DNA-binding</keyword>
<accession>A0A518AQ20</accession>
<sequence length="166" mass="19528">MPDSRFQIKRYPNRRYYAKPLSKYVSLQEIEQLIQEGQTVEIRDSQTGEELTRAVLTQIIVERHPDKMELFPTDLLHFILRSNDTMSSFLRDYFRQSLTYLDYLYRHSPGAPRLAQPMHWVKTWLDSVVTKGGDPQPASPTGDQLQLTERMNQLEERLNELEGRGE</sequence>
<evidence type="ECO:0000259" key="1">
    <source>
        <dbReference type="Pfam" id="PF07879"/>
    </source>
</evidence>
<dbReference type="RefSeq" id="WP_145247566.1">
    <property type="nucleotide sequence ID" value="NZ_CP036278.1"/>
</dbReference>
<dbReference type="OrthoDB" id="9795345at2"/>
<reference evidence="2 3" key="1">
    <citation type="submission" date="2019-02" db="EMBL/GenBank/DDBJ databases">
        <title>Deep-cultivation of Planctomycetes and their phenomic and genomic characterization uncovers novel biology.</title>
        <authorList>
            <person name="Wiegand S."/>
            <person name="Jogler M."/>
            <person name="Boedeker C."/>
            <person name="Pinto D."/>
            <person name="Vollmers J."/>
            <person name="Rivas-Marin E."/>
            <person name="Kohn T."/>
            <person name="Peeters S.H."/>
            <person name="Heuer A."/>
            <person name="Rast P."/>
            <person name="Oberbeckmann S."/>
            <person name="Bunk B."/>
            <person name="Jeske O."/>
            <person name="Meyerdierks A."/>
            <person name="Storesund J.E."/>
            <person name="Kallscheuer N."/>
            <person name="Luecker S."/>
            <person name="Lage O.M."/>
            <person name="Pohl T."/>
            <person name="Merkel B.J."/>
            <person name="Hornburger P."/>
            <person name="Mueller R.-W."/>
            <person name="Bruemmer F."/>
            <person name="Labrenz M."/>
            <person name="Spormann A.M."/>
            <person name="Op den Camp H."/>
            <person name="Overmann J."/>
            <person name="Amann R."/>
            <person name="Jetten M.S.M."/>
            <person name="Mascher T."/>
            <person name="Medema M.H."/>
            <person name="Devos D.P."/>
            <person name="Kaster A.-K."/>
            <person name="Ovreas L."/>
            <person name="Rohde M."/>
            <person name="Galperin M.Y."/>
            <person name="Jogler C."/>
        </authorList>
    </citation>
    <scope>NUCLEOTIDE SEQUENCE [LARGE SCALE GENOMIC DNA]</scope>
    <source>
        <strain evidence="2 3">Pan181</strain>
    </source>
</reference>
<dbReference type="KEGG" id="amuc:Pan181_30300"/>
<feature type="domain" description="PHA accumulation regulator DNA-binding N-terminal" evidence="1">
    <location>
        <begin position="8"/>
        <end position="64"/>
    </location>
</feature>
<dbReference type="GO" id="GO:0003677">
    <property type="term" value="F:DNA binding"/>
    <property type="evidence" value="ECO:0007669"/>
    <property type="project" value="UniProtKB-KW"/>
</dbReference>
<name>A0A518AQ20_9BACT</name>
<organism evidence="2 3">
    <name type="scientific">Aeoliella mucimassa</name>
    <dbReference type="NCBI Taxonomy" id="2527972"/>
    <lineage>
        <taxon>Bacteria</taxon>
        <taxon>Pseudomonadati</taxon>
        <taxon>Planctomycetota</taxon>
        <taxon>Planctomycetia</taxon>
        <taxon>Pirellulales</taxon>
        <taxon>Lacipirellulaceae</taxon>
        <taxon>Aeoliella</taxon>
    </lineage>
</organism>
<evidence type="ECO:0000313" key="2">
    <source>
        <dbReference type="EMBL" id="QDU56818.1"/>
    </source>
</evidence>
<dbReference type="Proteomes" id="UP000315750">
    <property type="component" value="Chromosome"/>
</dbReference>